<dbReference type="PIRSF" id="PIRSF015582">
    <property type="entry name" value="Cit_lyase_B"/>
    <property type="match status" value="1"/>
</dbReference>
<dbReference type="GO" id="GO:0006107">
    <property type="term" value="P:oxaloacetate metabolic process"/>
    <property type="evidence" value="ECO:0007669"/>
    <property type="project" value="TreeGrafter"/>
</dbReference>
<evidence type="ECO:0000256" key="1">
    <source>
        <dbReference type="ARBA" id="ARBA00001946"/>
    </source>
</evidence>
<dbReference type="InterPro" id="IPR005000">
    <property type="entry name" value="Aldolase/citrate-lyase_domain"/>
</dbReference>
<sequence>MTRHIRLTYARSWLLVSAAQPDLHATSRDCAADVVVYDLEDGVIPAHKDHARQNLARLLSSEDAHGWVRINARFTDEWNHDLEALRGLPGLRGIILAKCEAPYEIDATADRLSRRLPIVALIESARGIEFAYDIASAGATARLAFGSGDFRRDTGAGADSAALGYARGRLVVASKAAGLPGPIDGPTLTSDDSVLREALDVTQSMGMTGKLCLTEQHVEHINRELSPTTADVTWAEDVIDRLGPDGGNVTKGSDLPTLSRARTIRRLADIFATSRKPASHGNAS</sequence>
<dbReference type="AlphaFoldDB" id="X0Q6Z3"/>
<keyword evidence="8" id="KW-1185">Reference proteome</keyword>
<dbReference type="InterPro" id="IPR015813">
    <property type="entry name" value="Pyrv/PenolPyrv_kinase-like_dom"/>
</dbReference>
<feature type="binding site" evidence="5">
    <location>
        <position position="123"/>
    </location>
    <ligand>
        <name>Mg(2+)</name>
        <dbReference type="ChEBI" id="CHEBI:18420"/>
    </ligand>
</feature>
<dbReference type="OrthoDB" id="4322898at2"/>
<accession>X0Q6Z3</accession>
<feature type="binding site" evidence="5">
    <location>
        <position position="149"/>
    </location>
    <ligand>
        <name>Mg(2+)</name>
        <dbReference type="ChEBI" id="CHEBI:18420"/>
    </ligand>
</feature>
<dbReference type="Pfam" id="PF03328">
    <property type="entry name" value="HpcH_HpaI"/>
    <property type="match status" value="1"/>
</dbReference>
<comment type="cofactor">
    <cofactor evidence="1">
        <name>Mg(2+)</name>
        <dbReference type="ChEBI" id="CHEBI:18420"/>
    </cofactor>
</comment>
<feature type="binding site" evidence="4">
    <location>
        <position position="69"/>
    </location>
    <ligand>
        <name>substrate</name>
    </ligand>
</feature>
<name>X0Q6Z3_RHOWR</name>
<dbReference type="GO" id="GO:0016829">
    <property type="term" value="F:lyase activity"/>
    <property type="evidence" value="ECO:0007669"/>
    <property type="project" value="UniProtKB-KW"/>
</dbReference>
<evidence type="ECO:0000256" key="4">
    <source>
        <dbReference type="PIRSR" id="PIRSR015582-1"/>
    </source>
</evidence>
<reference evidence="7 8" key="1">
    <citation type="submission" date="2014-02" db="EMBL/GenBank/DDBJ databases">
        <title>Whole genome shotgun sequence of Rhodococcus wratislaviensis NBRC 100605.</title>
        <authorList>
            <person name="Hosoyama A."/>
            <person name="Tsuchikane K."/>
            <person name="Yoshida I."/>
            <person name="Ohji S."/>
            <person name="Ichikawa N."/>
            <person name="Yamazoe A."/>
            <person name="Fujita N."/>
        </authorList>
    </citation>
    <scope>NUCLEOTIDE SEQUENCE [LARGE SCALE GENOMIC DNA]</scope>
    <source>
        <strain evidence="7 8">NBRC 100605</strain>
    </source>
</reference>
<dbReference type="InterPro" id="IPR011206">
    <property type="entry name" value="Citrate_lyase_beta/mcl1/mcl2"/>
</dbReference>
<dbReference type="SUPFAM" id="SSF51621">
    <property type="entry name" value="Phosphoenolpyruvate/pyruvate domain"/>
    <property type="match status" value="1"/>
</dbReference>
<organism evidence="7 8">
    <name type="scientific">Rhodococcus wratislaviensis NBRC 100605</name>
    <dbReference type="NCBI Taxonomy" id="1219028"/>
    <lineage>
        <taxon>Bacteria</taxon>
        <taxon>Bacillati</taxon>
        <taxon>Actinomycetota</taxon>
        <taxon>Actinomycetes</taxon>
        <taxon>Mycobacteriales</taxon>
        <taxon>Nocardiaceae</taxon>
        <taxon>Rhodococcus</taxon>
    </lineage>
</organism>
<dbReference type="InterPro" id="IPR040442">
    <property type="entry name" value="Pyrv_kinase-like_dom_sf"/>
</dbReference>
<evidence type="ECO:0000256" key="2">
    <source>
        <dbReference type="ARBA" id="ARBA00022723"/>
    </source>
</evidence>
<protein>
    <submittedName>
        <fullName evidence="7">Putative citrate lyase beta chain</fullName>
    </submittedName>
</protein>
<evidence type="ECO:0000256" key="3">
    <source>
        <dbReference type="ARBA" id="ARBA00022842"/>
    </source>
</evidence>
<evidence type="ECO:0000313" key="7">
    <source>
        <dbReference type="EMBL" id="GAF47167.1"/>
    </source>
</evidence>
<keyword evidence="3 5" id="KW-0460">Magnesium</keyword>
<dbReference type="EMBL" id="BAWF01000038">
    <property type="protein sequence ID" value="GAF47167.1"/>
    <property type="molecule type" value="Genomic_DNA"/>
</dbReference>
<dbReference type="Gene3D" id="3.20.20.60">
    <property type="entry name" value="Phosphoenolpyruvate-binding domains"/>
    <property type="match status" value="1"/>
</dbReference>
<feature type="binding site" evidence="4">
    <location>
        <position position="123"/>
    </location>
    <ligand>
        <name>substrate</name>
    </ligand>
</feature>
<keyword evidence="7" id="KW-0456">Lyase</keyword>
<evidence type="ECO:0000256" key="5">
    <source>
        <dbReference type="PIRSR" id="PIRSR015582-2"/>
    </source>
</evidence>
<keyword evidence="2 5" id="KW-0479">Metal-binding</keyword>
<dbReference type="RefSeq" id="WP_037235795.1">
    <property type="nucleotide sequence ID" value="NZ_BAWF01000038.1"/>
</dbReference>
<feature type="domain" description="HpcH/HpaI aldolase/citrate lyase" evidence="6">
    <location>
        <begin position="11"/>
        <end position="179"/>
    </location>
</feature>
<dbReference type="Proteomes" id="UP000019491">
    <property type="component" value="Unassembled WGS sequence"/>
</dbReference>
<proteinExistence type="predicted"/>
<dbReference type="GO" id="GO:0000287">
    <property type="term" value="F:magnesium ion binding"/>
    <property type="evidence" value="ECO:0007669"/>
    <property type="project" value="TreeGrafter"/>
</dbReference>
<comment type="caution">
    <text evidence="7">The sequence shown here is derived from an EMBL/GenBank/DDBJ whole genome shotgun (WGS) entry which is preliminary data.</text>
</comment>
<dbReference type="PANTHER" id="PTHR32308:SF10">
    <property type="entry name" value="CITRATE LYASE SUBUNIT BETA"/>
    <property type="match status" value="1"/>
</dbReference>
<evidence type="ECO:0000259" key="6">
    <source>
        <dbReference type="Pfam" id="PF03328"/>
    </source>
</evidence>
<dbReference type="PANTHER" id="PTHR32308">
    <property type="entry name" value="LYASE BETA SUBUNIT, PUTATIVE (AFU_ORTHOLOGUE AFUA_4G13030)-RELATED"/>
    <property type="match status" value="1"/>
</dbReference>
<gene>
    <name evidence="7" type="ORF">RW1_038_00880</name>
</gene>
<evidence type="ECO:0000313" key="8">
    <source>
        <dbReference type="Proteomes" id="UP000019491"/>
    </source>
</evidence>